<dbReference type="OrthoDB" id="3631276at2759"/>
<evidence type="ECO:0008006" key="9">
    <source>
        <dbReference type="Google" id="ProtNLM"/>
    </source>
</evidence>
<sequence length="680" mass="78117">MTTFRSKKVIGHPDQLARRNMSPNSHSKYKKKKIRYWSPPSSVIKLRILFLTVSLICGCLLLLFLNKSSEIVSYAPKAYLPSWLPGSRNSNIVYSKNELANVDINSRVRNTNTERSSISLPNLRQPYKSLTISGFASQLNLAKSSIFKKIGLKINDPSDPANLERIRFSSENLLTCDDLAYSNQILYSTERIIIKDNIKMIKDEILKPSDWLSDKFTSPEDSTLTEEDLLSQKWGRFGTSSVWVESLQYYITVSRITYSADGKKSEPDVSLVRGQLFDRNWNEVKGKYIPKLHTYSNDRERHNNPRHKACEEVINDPLSYYNCLNAKSSNSKPQDEKEWNKFLIKNYIVYPKTFHFEFNAVGKGKGMEDPRIILRKTAGFEEPMVVFNLDNGHGRKMFSLFPHRSERDLLQFNYHEDGNTVQKNWTPFFSKEDLTGLTDFYSGYVHFIKRMHPLEILRCSLVDGSCKMVYKSRISSEKNIDIIRGGTQYVPLPTILPEVYGKQIWIGFPKLHINKCGCGERFYRPMLSILVEENGVFNQEMLVPSLDFETDVLSWDEKNSACGGFNVMSPNSISAWEVLAQDPKTKRFDDYLTLTYGESDSRSSVITVRGILDYVLNIYKQKNLQDTYKDTLLDDFIIKTSFKCVADSAARTCKEYGLTHPEKTTDTDTTMNVAKQSNSL</sequence>
<evidence type="ECO:0000256" key="2">
    <source>
        <dbReference type="ARBA" id="ARBA00009486"/>
    </source>
</evidence>
<dbReference type="HOGENOM" id="CLU_013841_0_0_1"/>
<dbReference type="STRING" id="1071380.I2GYW1"/>
<dbReference type="InParanoid" id="I2GYW1"/>
<dbReference type="eggNOG" id="ENOG502QTZG">
    <property type="taxonomic scope" value="Eukaryota"/>
</dbReference>
<keyword evidence="3" id="KW-0328">Glycosyltransferase</keyword>
<reference evidence="7 8" key="1">
    <citation type="journal article" date="2011" name="Proc. Natl. Acad. Sci. U.S.A.">
        <title>Evolutionary erosion of yeast sex chromosomes by mating-type switching accidents.</title>
        <authorList>
            <person name="Gordon J.L."/>
            <person name="Armisen D."/>
            <person name="Proux-Wera E."/>
            <person name="Oheigeartaigh S.S."/>
            <person name="Byrne K.P."/>
            <person name="Wolfe K.H."/>
        </authorList>
    </citation>
    <scope>NUCLEOTIDE SEQUENCE [LARGE SCALE GENOMIC DNA]</scope>
    <source>
        <strain evidence="8">ATCC 34711 / CBS 6284 / DSM 70876 / NBRC 10599 / NRRL Y-10934 / UCD 77-7</strain>
    </source>
</reference>
<keyword evidence="6" id="KW-0812">Transmembrane</keyword>
<protein>
    <recommendedName>
        <fullName evidence="9">Beta-mannosyltransferase 1</fullName>
    </recommendedName>
</protein>
<keyword evidence="3" id="KW-0808">Transferase</keyword>
<comment type="similarity">
    <text evidence="2">Belongs to the BMT family.</text>
</comment>
<dbReference type="Pfam" id="PF12141">
    <property type="entry name" value="BMT"/>
    <property type="match status" value="2"/>
</dbReference>
<dbReference type="OMA" id="WKRAMYI"/>
<evidence type="ECO:0000256" key="6">
    <source>
        <dbReference type="SAM" id="Phobius"/>
    </source>
</evidence>
<keyword evidence="8" id="KW-1185">Reference proteome</keyword>
<comment type="subcellular location">
    <subcellularLocation>
        <location evidence="1">Membrane</location>
        <topology evidence="1">Single-pass type II membrane protein</topology>
    </subcellularLocation>
</comment>
<dbReference type="GO" id="GO:0016020">
    <property type="term" value="C:membrane"/>
    <property type="evidence" value="ECO:0007669"/>
    <property type="project" value="UniProtKB-SubCell"/>
</dbReference>
<organism evidence="7 8">
    <name type="scientific">Henningerozyma blattae (strain ATCC 34711 / CBS 6284 / DSM 70876 / NBRC 10599 / NRRL Y-10934 / UCD 77-7)</name>
    <name type="common">Yeast</name>
    <name type="synonym">Tetrapisispora blattae</name>
    <dbReference type="NCBI Taxonomy" id="1071380"/>
    <lineage>
        <taxon>Eukaryota</taxon>
        <taxon>Fungi</taxon>
        <taxon>Dikarya</taxon>
        <taxon>Ascomycota</taxon>
        <taxon>Saccharomycotina</taxon>
        <taxon>Saccharomycetes</taxon>
        <taxon>Saccharomycetales</taxon>
        <taxon>Saccharomycetaceae</taxon>
        <taxon>Henningerozyma</taxon>
    </lineage>
</organism>
<evidence type="ECO:0000313" key="8">
    <source>
        <dbReference type="Proteomes" id="UP000002866"/>
    </source>
</evidence>
<dbReference type="Proteomes" id="UP000002866">
    <property type="component" value="Chromosome 2"/>
</dbReference>
<dbReference type="GO" id="GO:0000030">
    <property type="term" value="F:mannosyltransferase activity"/>
    <property type="evidence" value="ECO:0007669"/>
    <property type="project" value="InterPro"/>
</dbReference>
<dbReference type="RefSeq" id="XP_004178832.1">
    <property type="nucleotide sequence ID" value="XM_004178784.1"/>
</dbReference>
<dbReference type="KEGG" id="tbl:TBLA_0B04780"/>
<evidence type="ECO:0000256" key="4">
    <source>
        <dbReference type="ARBA" id="ARBA00022968"/>
    </source>
</evidence>
<keyword evidence="6" id="KW-0472">Membrane</keyword>
<evidence type="ECO:0000256" key="5">
    <source>
        <dbReference type="ARBA" id="ARBA00023316"/>
    </source>
</evidence>
<accession>I2GYW1</accession>
<evidence type="ECO:0000256" key="1">
    <source>
        <dbReference type="ARBA" id="ARBA00004606"/>
    </source>
</evidence>
<dbReference type="EMBL" id="HE806317">
    <property type="protein sequence ID" value="CCH59313.1"/>
    <property type="molecule type" value="Genomic_DNA"/>
</dbReference>
<feature type="transmembrane region" description="Helical" evidence="6">
    <location>
        <begin position="46"/>
        <end position="65"/>
    </location>
</feature>
<evidence type="ECO:0000313" key="7">
    <source>
        <dbReference type="EMBL" id="CCH59313.1"/>
    </source>
</evidence>
<keyword evidence="5" id="KW-0961">Cell wall biogenesis/degradation</keyword>
<keyword evidence="4" id="KW-0735">Signal-anchor</keyword>
<name>I2GYW1_HENB6</name>
<gene>
    <name evidence="7" type="primary">TBLA0B04780</name>
    <name evidence="7" type="ORF">TBLA_0B04780</name>
</gene>
<dbReference type="GeneID" id="14494124"/>
<dbReference type="GO" id="GO:0071555">
    <property type="term" value="P:cell wall organization"/>
    <property type="evidence" value="ECO:0007669"/>
    <property type="project" value="UniProtKB-KW"/>
</dbReference>
<dbReference type="InterPro" id="IPR021988">
    <property type="entry name" value="BMT1"/>
</dbReference>
<keyword evidence="6" id="KW-1133">Transmembrane helix</keyword>
<proteinExistence type="inferred from homology"/>
<dbReference type="AlphaFoldDB" id="I2GYW1"/>
<evidence type="ECO:0000256" key="3">
    <source>
        <dbReference type="ARBA" id="ARBA00022676"/>
    </source>
</evidence>